<dbReference type="Pfam" id="PF12224">
    <property type="entry name" value="Amidoligase_2"/>
    <property type="match status" value="1"/>
</dbReference>
<gene>
    <name evidence="1" type="ORF">SAMN04515678_1167</name>
</gene>
<protein>
    <submittedName>
        <fullName evidence="1">Amidoligase enzyme</fullName>
    </submittedName>
</protein>
<evidence type="ECO:0000313" key="1">
    <source>
        <dbReference type="EMBL" id="SFE76820.1"/>
    </source>
</evidence>
<organism evidence="1 2">
    <name type="scientific">Roseivivax sediminis</name>
    <dbReference type="NCBI Taxonomy" id="936889"/>
    <lineage>
        <taxon>Bacteria</taxon>
        <taxon>Pseudomonadati</taxon>
        <taxon>Pseudomonadota</taxon>
        <taxon>Alphaproteobacteria</taxon>
        <taxon>Rhodobacterales</taxon>
        <taxon>Roseobacteraceae</taxon>
        <taxon>Roseivivax</taxon>
    </lineage>
</organism>
<evidence type="ECO:0000313" key="2">
    <source>
        <dbReference type="Proteomes" id="UP000325289"/>
    </source>
</evidence>
<dbReference type="EMBL" id="FOMS01000016">
    <property type="protein sequence ID" value="SFE76820.1"/>
    <property type="molecule type" value="Genomic_DNA"/>
</dbReference>
<dbReference type="AlphaFoldDB" id="A0A1I2DA17"/>
<accession>A0A1I2DA17</accession>
<dbReference type="GO" id="GO:0016874">
    <property type="term" value="F:ligase activity"/>
    <property type="evidence" value="ECO:0007669"/>
    <property type="project" value="UniProtKB-KW"/>
</dbReference>
<name>A0A1I2DA17_9RHOB</name>
<dbReference type="Proteomes" id="UP000325289">
    <property type="component" value="Unassembled WGS sequence"/>
</dbReference>
<dbReference type="RefSeq" id="WP_223163155.1">
    <property type="nucleotide sequence ID" value="NZ_FOMS01000016.1"/>
</dbReference>
<sequence>MPSPPPIAPLPRPDTAAGTPRRVGVEVEFGGLDEARVAETVAAELGGSISQGEEKGYIVTGSAAGDLQVYLDTALLKRPDGWWGEGLHSMARTIVPVEIVTSPIAPEGIAALDTLLAALRGAGATGTASGLVAGYGVHFNPEVVSTDLSDVLPVLSVYAFCEDALRREMGIDIARRMLPFVDPYPRALLDGLAGKVLPNMAALIDLYLDRAPSRNHGLDMLSLFSHIDRDRVAARIDLSSISPRPTFHYRLPDCRIDEPDWSLALEWNRWVRIERMSEDSGLVRELAREWRAHRDALTTTRSDWTQKTVDRFGDFA</sequence>
<proteinExistence type="predicted"/>
<keyword evidence="2" id="KW-1185">Reference proteome</keyword>
<reference evidence="1 2" key="1">
    <citation type="submission" date="2016-10" db="EMBL/GenBank/DDBJ databases">
        <authorList>
            <person name="Varghese N."/>
            <person name="Submissions S."/>
        </authorList>
    </citation>
    <scope>NUCLEOTIDE SEQUENCE [LARGE SCALE GENOMIC DNA]</scope>
    <source>
        <strain evidence="2">YIM D21,KCTC 23444,ACCC 10710</strain>
    </source>
</reference>
<dbReference type="InterPro" id="IPR022025">
    <property type="entry name" value="Amidoligase_2"/>
</dbReference>
<keyword evidence="1" id="KW-0436">Ligase</keyword>